<proteinExistence type="predicted"/>
<sequence>MFAEARLHAHAHGRPSLRNLVQKWNIHRKKRDSTLHPPKWILQLHFGSLEESKLIGLQDAAKKPIIEILPLGMALLYGPNPGQSN</sequence>
<dbReference type="PANTHER" id="PTHR45521">
    <property type="entry name" value="TSET COMPLEX MEMBER TSTF"/>
    <property type="match status" value="1"/>
</dbReference>
<dbReference type="Proteomes" id="UP000594638">
    <property type="component" value="Unassembled WGS sequence"/>
</dbReference>
<evidence type="ECO:0000313" key="2">
    <source>
        <dbReference type="Proteomes" id="UP000594638"/>
    </source>
</evidence>
<dbReference type="InterPro" id="IPR053290">
    <property type="entry name" value="TSET_complex_member"/>
</dbReference>
<gene>
    <name evidence="1" type="ORF">OLEA9_A068983</name>
</gene>
<comment type="caution">
    <text evidence="1">The sequence shown here is derived from an EMBL/GenBank/DDBJ whole genome shotgun (WGS) entry which is preliminary data.</text>
</comment>
<keyword evidence="2" id="KW-1185">Reference proteome</keyword>
<name>A0A8S0U1G4_OLEEU</name>
<dbReference type="EMBL" id="CACTIH010007408">
    <property type="protein sequence ID" value="CAA3012728.1"/>
    <property type="molecule type" value="Genomic_DNA"/>
</dbReference>
<organism evidence="1 2">
    <name type="scientific">Olea europaea subsp. europaea</name>
    <dbReference type="NCBI Taxonomy" id="158383"/>
    <lineage>
        <taxon>Eukaryota</taxon>
        <taxon>Viridiplantae</taxon>
        <taxon>Streptophyta</taxon>
        <taxon>Embryophyta</taxon>
        <taxon>Tracheophyta</taxon>
        <taxon>Spermatophyta</taxon>
        <taxon>Magnoliopsida</taxon>
        <taxon>eudicotyledons</taxon>
        <taxon>Gunneridae</taxon>
        <taxon>Pentapetalae</taxon>
        <taxon>asterids</taxon>
        <taxon>lamiids</taxon>
        <taxon>Lamiales</taxon>
        <taxon>Oleaceae</taxon>
        <taxon>Oleeae</taxon>
        <taxon>Olea</taxon>
    </lineage>
</organism>
<dbReference type="Gramene" id="OE9A068983T1">
    <property type="protein sequence ID" value="OE9A068983C1"/>
    <property type="gene ID" value="OE9A068983"/>
</dbReference>
<dbReference type="Gramene" id="OE9A068983T2">
    <property type="protein sequence ID" value="OE9A068983C2"/>
    <property type="gene ID" value="OE9A068983"/>
</dbReference>
<protein>
    <submittedName>
        <fullName evidence="1">Uncharacterized protein</fullName>
    </submittedName>
</protein>
<evidence type="ECO:0000313" key="1">
    <source>
        <dbReference type="EMBL" id="CAA3012728.1"/>
    </source>
</evidence>
<dbReference type="AlphaFoldDB" id="A0A8S0U1G4"/>
<accession>A0A8S0U1G4</accession>
<dbReference type="OrthoDB" id="1751117at2759"/>
<dbReference type="PANTHER" id="PTHR45521:SF2">
    <property type="entry name" value="TRANSDUCIN_WD40 REPEAT-LIKE SUPERFAMILY PROTEIN"/>
    <property type="match status" value="1"/>
</dbReference>
<reference evidence="1 2" key="1">
    <citation type="submission" date="2019-12" db="EMBL/GenBank/DDBJ databases">
        <authorList>
            <person name="Alioto T."/>
            <person name="Alioto T."/>
            <person name="Gomez Garrido J."/>
        </authorList>
    </citation>
    <scope>NUCLEOTIDE SEQUENCE [LARGE SCALE GENOMIC DNA]</scope>
</reference>